<name>A0A3E3E9N7_9FIRM</name>
<protein>
    <submittedName>
        <fullName evidence="6">MerR family transcriptional regulator</fullName>
    </submittedName>
</protein>
<evidence type="ECO:0000256" key="1">
    <source>
        <dbReference type="ARBA" id="ARBA00022491"/>
    </source>
</evidence>
<evidence type="ECO:0000313" key="6">
    <source>
        <dbReference type="EMBL" id="RGD80661.1"/>
    </source>
</evidence>
<keyword evidence="4" id="KW-0804">Transcription</keyword>
<dbReference type="PANTHER" id="PTHR30204:SF69">
    <property type="entry name" value="MERR-FAMILY TRANSCRIPTIONAL REGULATOR"/>
    <property type="match status" value="1"/>
</dbReference>
<dbReference type="GO" id="GO:0003700">
    <property type="term" value="F:DNA-binding transcription factor activity"/>
    <property type="evidence" value="ECO:0007669"/>
    <property type="project" value="InterPro"/>
</dbReference>
<keyword evidence="2" id="KW-0805">Transcription regulation</keyword>
<feature type="domain" description="HTH merR-type" evidence="5">
    <location>
        <begin position="4"/>
        <end position="73"/>
    </location>
</feature>
<dbReference type="EMBL" id="QUSL01000030">
    <property type="protein sequence ID" value="RGD80661.1"/>
    <property type="molecule type" value="Genomic_DNA"/>
</dbReference>
<dbReference type="PROSITE" id="PS50937">
    <property type="entry name" value="HTH_MERR_2"/>
    <property type="match status" value="1"/>
</dbReference>
<dbReference type="Pfam" id="PF00376">
    <property type="entry name" value="MerR"/>
    <property type="match status" value="1"/>
</dbReference>
<organism evidence="6 7">
    <name type="scientific">Thomasclavelia ramosa</name>
    <dbReference type="NCBI Taxonomy" id="1547"/>
    <lineage>
        <taxon>Bacteria</taxon>
        <taxon>Bacillati</taxon>
        <taxon>Bacillota</taxon>
        <taxon>Erysipelotrichia</taxon>
        <taxon>Erysipelotrichales</taxon>
        <taxon>Coprobacillaceae</taxon>
        <taxon>Thomasclavelia</taxon>
    </lineage>
</organism>
<evidence type="ECO:0000313" key="7">
    <source>
        <dbReference type="Proteomes" id="UP000261032"/>
    </source>
</evidence>
<evidence type="ECO:0000256" key="4">
    <source>
        <dbReference type="ARBA" id="ARBA00023163"/>
    </source>
</evidence>
<dbReference type="GO" id="GO:0003677">
    <property type="term" value="F:DNA binding"/>
    <property type="evidence" value="ECO:0007669"/>
    <property type="project" value="UniProtKB-KW"/>
</dbReference>
<keyword evidence="1" id="KW-0678">Repressor</keyword>
<reference evidence="6 7" key="1">
    <citation type="submission" date="2018-08" db="EMBL/GenBank/DDBJ databases">
        <title>A genome reference for cultivated species of the human gut microbiota.</title>
        <authorList>
            <person name="Zou Y."/>
            <person name="Xue W."/>
            <person name="Luo G."/>
        </authorList>
    </citation>
    <scope>NUCLEOTIDE SEQUENCE [LARGE SCALE GENOMIC DNA]</scope>
    <source>
        <strain evidence="6 7">OM06-4</strain>
    </source>
</reference>
<dbReference type="Proteomes" id="UP000261032">
    <property type="component" value="Unassembled WGS sequence"/>
</dbReference>
<sequence>MNSQYKIGDISRLFNLSSEMIRYYEKMGIIDPIRDEKNGYRYYSIFDIYILLECLQYQNLGMKIKEIPNFINFNYREKLQNQLHIFQRRLNKEIDYKVMLKKRVTELAMQLEAADLNLSNYWVKKINKKYAFDFVDGIGDDYDKVNTSEDNIRFLLNDKYINFIDSYVCFNKDKDEWYFAIDEEYFNGLSISYKKKYTIIPAHYCLCTVIEMGPLGQFSHECYESAVMYAQDKGYHVQLPIRGIIRGRGYEGDHFKRYLEIQIPIIKNSQIA</sequence>
<dbReference type="PANTHER" id="PTHR30204">
    <property type="entry name" value="REDOX-CYCLING DRUG-SENSING TRANSCRIPTIONAL ACTIVATOR SOXR"/>
    <property type="match status" value="1"/>
</dbReference>
<dbReference type="SUPFAM" id="SSF46955">
    <property type="entry name" value="Putative DNA-binding domain"/>
    <property type="match status" value="1"/>
</dbReference>
<accession>A0A3E3E9N7</accession>
<dbReference type="RefSeq" id="WP_117582327.1">
    <property type="nucleotide sequence ID" value="NZ_QUSL01000030.1"/>
</dbReference>
<dbReference type="InterPro" id="IPR047057">
    <property type="entry name" value="MerR_fam"/>
</dbReference>
<gene>
    <name evidence="6" type="ORF">DXB93_14995</name>
</gene>
<evidence type="ECO:0000259" key="5">
    <source>
        <dbReference type="PROSITE" id="PS50937"/>
    </source>
</evidence>
<dbReference type="AlphaFoldDB" id="A0A3E3E9N7"/>
<dbReference type="InterPro" id="IPR000551">
    <property type="entry name" value="MerR-type_HTH_dom"/>
</dbReference>
<evidence type="ECO:0000256" key="2">
    <source>
        <dbReference type="ARBA" id="ARBA00023015"/>
    </source>
</evidence>
<proteinExistence type="predicted"/>
<dbReference type="InterPro" id="IPR009061">
    <property type="entry name" value="DNA-bd_dom_put_sf"/>
</dbReference>
<dbReference type="SMART" id="SM00422">
    <property type="entry name" value="HTH_MERR"/>
    <property type="match status" value="1"/>
</dbReference>
<comment type="caution">
    <text evidence="6">The sequence shown here is derived from an EMBL/GenBank/DDBJ whole genome shotgun (WGS) entry which is preliminary data.</text>
</comment>
<evidence type="ECO:0000256" key="3">
    <source>
        <dbReference type="ARBA" id="ARBA00023125"/>
    </source>
</evidence>
<keyword evidence="3" id="KW-0238">DNA-binding</keyword>
<dbReference type="Gene3D" id="1.10.1660.10">
    <property type="match status" value="1"/>
</dbReference>